<dbReference type="PANTHER" id="PTHR30203">
    <property type="entry name" value="OUTER MEMBRANE CATION EFFLUX PROTEIN"/>
    <property type="match status" value="1"/>
</dbReference>
<dbReference type="HOGENOM" id="CLU_012817_13_0_4"/>
<dbReference type="InterPro" id="IPR003423">
    <property type="entry name" value="OMP_efflux"/>
</dbReference>
<dbReference type="PROSITE" id="PS51257">
    <property type="entry name" value="PROKAR_LIPOPROTEIN"/>
    <property type="match status" value="1"/>
</dbReference>
<evidence type="ECO:0000313" key="4">
    <source>
        <dbReference type="Proteomes" id="UP000008815"/>
    </source>
</evidence>
<gene>
    <name evidence="3" type="ordered locus">BMULJ_05722</name>
</gene>
<dbReference type="Proteomes" id="UP000008815">
    <property type="component" value="Chromosome 3"/>
</dbReference>
<dbReference type="KEGG" id="bmj:BMULJ_05722"/>
<dbReference type="EMBL" id="AP009387">
    <property type="protein sequence ID" value="BAG47541.1"/>
    <property type="molecule type" value="Genomic_DNA"/>
</dbReference>
<dbReference type="STRING" id="395019.BMULJ_05722"/>
<evidence type="ECO:0000256" key="2">
    <source>
        <dbReference type="RuleBase" id="RU362097"/>
    </source>
</evidence>
<proteinExistence type="inferred from homology"/>
<comment type="similarity">
    <text evidence="1 2">Belongs to the outer membrane factor (OMF) (TC 1.B.17) family.</text>
</comment>
<dbReference type="InterPro" id="IPR010131">
    <property type="entry name" value="MdtP/NodT-like"/>
</dbReference>
<dbReference type="GO" id="GO:0015562">
    <property type="term" value="F:efflux transmembrane transporter activity"/>
    <property type="evidence" value="ECO:0007669"/>
    <property type="project" value="InterPro"/>
</dbReference>
<keyword evidence="2 3" id="KW-0449">Lipoprotein</keyword>
<keyword evidence="2" id="KW-0564">Palmitate</keyword>
<feature type="chain" id="PRO_5005118611" evidence="2">
    <location>
        <begin position="27"/>
        <end position="490"/>
    </location>
</feature>
<dbReference type="Gene3D" id="1.20.1600.10">
    <property type="entry name" value="Outer membrane efflux proteins (OEP)"/>
    <property type="match status" value="1"/>
</dbReference>
<sequence length="490" mass="50475">MLMKLSRITTALAATAALGLSGCALAPSSTPPAMPSPAHYGAEPQVRQTVAAQGVAQQFDVGAAPVPQWWRLYRSSALDALVDEGLRANPTLAATEKTLAAAQQELRAQIGASTLPSLDANAQVARTRTPDISGAGAQSLRYNVFVGQLQAHYTFDLFGATRYASAASAARVDVRGCELEAARRALAANIVGTAIGAAALDRQILLTERLVAVAQASAAEDQQRYALGAMSHAQALASTQGAASLAATLPALRQQRASTVHALAILLGRTPDAPPPIPAFTELSLPEHVPVAVPSDLLKARPDIRAAEAAVRAAAADVGEATAQMFPSLSLTASMGRGGFSWPALLSGAGGLWAVGAGLSQPLFHGGALLAHRRASRDLYDAAVLQYKAAVLSAFGDVADSLAALDNDAQALEANELAARAAGAAFDETAQRRALGAVPMSAQQASEQRYLSAELDAVRAASRRMTDTAALLQAMGELPPDAHATIAARQ</sequence>
<name>A0A0H3KQQ1_BURM1</name>
<dbReference type="PANTHER" id="PTHR30203:SF33">
    <property type="entry name" value="BLR4455 PROTEIN"/>
    <property type="match status" value="1"/>
</dbReference>
<dbReference type="SUPFAM" id="SSF56954">
    <property type="entry name" value="Outer membrane efflux proteins (OEP)"/>
    <property type="match status" value="1"/>
</dbReference>
<keyword evidence="4" id="KW-1185">Reference proteome</keyword>
<keyword evidence="2" id="KW-0812">Transmembrane</keyword>
<reference evidence="3 4" key="1">
    <citation type="submission" date="2007-04" db="EMBL/GenBank/DDBJ databases">
        <title>Complete genome sequence of Burkholderia multivorans ATCC 17616.</title>
        <authorList>
            <person name="Ohtsubo Y."/>
            <person name="Yamashita A."/>
            <person name="Kurokawa K."/>
            <person name="Takami H."/>
            <person name="Yuhara S."/>
            <person name="Nishiyama E."/>
            <person name="Endo R."/>
            <person name="Miyazaki R."/>
            <person name="Ono A."/>
            <person name="Yano K."/>
            <person name="Ito M."/>
            <person name="Sota M."/>
            <person name="Yuji N."/>
            <person name="Hattori M."/>
            <person name="Tsuda M."/>
        </authorList>
    </citation>
    <scope>NUCLEOTIDE SEQUENCE [LARGE SCALE GENOMIC DNA]</scope>
    <source>
        <strain evidence="4">ATCC 17616 / 249</strain>
    </source>
</reference>
<dbReference type="eggNOG" id="COG1538">
    <property type="taxonomic scope" value="Bacteria"/>
</dbReference>
<dbReference type="GO" id="GO:0005886">
    <property type="term" value="C:plasma membrane"/>
    <property type="evidence" value="ECO:0007669"/>
    <property type="project" value="UniProtKB-SubCell"/>
</dbReference>
<comment type="subcellular location">
    <subcellularLocation>
        <location evidence="2">Cell membrane</location>
        <topology evidence="2">Lipid-anchor</topology>
    </subcellularLocation>
</comment>
<dbReference type="NCBIfam" id="TIGR01845">
    <property type="entry name" value="outer_NodT"/>
    <property type="match status" value="1"/>
</dbReference>
<keyword evidence="2" id="KW-0732">Signal</keyword>
<evidence type="ECO:0000313" key="3">
    <source>
        <dbReference type="EMBL" id="BAG47541.1"/>
    </source>
</evidence>
<keyword evidence="2" id="KW-0472">Membrane</keyword>
<dbReference type="Pfam" id="PF02321">
    <property type="entry name" value="OEP"/>
    <property type="match status" value="2"/>
</dbReference>
<accession>A0A0H3KQQ1</accession>
<keyword evidence="2" id="KW-1134">Transmembrane beta strand</keyword>
<evidence type="ECO:0000256" key="1">
    <source>
        <dbReference type="ARBA" id="ARBA00007613"/>
    </source>
</evidence>
<feature type="signal peptide" evidence="2">
    <location>
        <begin position="1"/>
        <end position="26"/>
    </location>
</feature>
<dbReference type="Gene3D" id="2.20.200.10">
    <property type="entry name" value="Outer membrane efflux proteins (OEP)"/>
    <property type="match status" value="1"/>
</dbReference>
<organism evidence="3 4">
    <name type="scientific">Burkholderia multivorans (strain ATCC 17616 / 249)</name>
    <dbReference type="NCBI Taxonomy" id="395019"/>
    <lineage>
        <taxon>Bacteria</taxon>
        <taxon>Pseudomonadati</taxon>
        <taxon>Pseudomonadota</taxon>
        <taxon>Betaproteobacteria</taxon>
        <taxon>Burkholderiales</taxon>
        <taxon>Burkholderiaceae</taxon>
        <taxon>Burkholderia</taxon>
        <taxon>Burkholderia cepacia complex</taxon>
    </lineage>
</organism>
<protein>
    <submittedName>
        <fullName evidence="3">RND efflux system outer membrane lipoprotein</fullName>
    </submittedName>
</protein>
<dbReference type="AlphaFoldDB" id="A0A0H3KQQ1"/>